<keyword evidence="5 7" id="KW-1133">Transmembrane helix</keyword>
<dbReference type="PANTHER" id="PTHR12479:SF10">
    <property type="entry name" value="LYSOSOMAL-ASSOCIATED TRANSMEMBRANE PROTEIN"/>
    <property type="match status" value="1"/>
</dbReference>
<comment type="caution">
    <text evidence="8">The sequence shown here is derived from an EMBL/GenBank/DDBJ whole genome shotgun (WGS) entry which is preliminary data.</text>
</comment>
<evidence type="ECO:0008006" key="10">
    <source>
        <dbReference type="Google" id="ProtNLM"/>
    </source>
</evidence>
<evidence type="ECO:0000256" key="4">
    <source>
        <dbReference type="ARBA" id="ARBA00022692"/>
    </source>
</evidence>
<evidence type="ECO:0000256" key="1">
    <source>
        <dbReference type="ARBA" id="ARBA00004127"/>
    </source>
</evidence>
<evidence type="ECO:0000313" key="9">
    <source>
        <dbReference type="Proteomes" id="UP000827092"/>
    </source>
</evidence>
<feature type="transmembrane region" description="Helical" evidence="7">
    <location>
        <begin position="185"/>
        <end position="208"/>
    </location>
</feature>
<comment type="subcellular location">
    <subcellularLocation>
        <location evidence="1">Endomembrane system</location>
        <topology evidence="1">Multi-pass membrane protein</topology>
    </subcellularLocation>
</comment>
<dbReference type="AlphaFoldDB" id="A0AAV6VJH5"/>
<dbReference type="Pfam" id="PF03821">
    <property type="entry name" value="Mtp"/>
    <property type="match status" value="1"/>
</dbReference>
<feature type="transmembrane region" description="Helical" evidence="7">
    <location>
        <begin position="132"/>
        <end position="155"/>
    </location>
</feature>
<keyword evidence="4 7" id="KW-0812">Transmembrane</keyword>
<dbReference type="EMBL" id="JAFNEN010000073">
    <property type="protein sequence ID" value="KAG8196296.1"/>
    <property type="molecule type" value="Genomic_DNA"/>
</dbReference>
<evidence type="ECO:0000256" key="6">
    <source>
        <dbReference type="ARBA" id="ARBA00023136"/>
    </source>
</evidence>
<feature type="transmembrane region" description="Helical" evidence="7">
    <location>
        <begin position="29"/>
        <end position="48"/>
    </location>
</feature>
<evidence type="ECO:0000256" key="2">
    <source>
        <dbReference type="ARBA" id="ARBA00010076"/>
    </source>
</evidence>
<gene>
    <name evidence="8" type="ORF">JTE90_023849</name>
</gene>
<feature type="transmembrane region" description="Helical" evidence="7">
    <location>
        <begin position="106"/>
        <end position="126"/>
    </location>
</feature>
<keyword evidence="3" id="KW-0813">Transport</keyword>
<proteinExistence type="inferred from homology"/>
<evidence type="ECO:0000313" key="8">
    <source>
        <dbReference type="EMBL" id="KAG8196296.1"/>
    </source>
</evidence>
<reference evidence="8 9" key="1">
    <citation type="journal article" date="2022" name="Nat. Ecol. Evol.">
        <title>A masculinizing supergene underlies an exaggerated male reproductive morph in a spider.</title>
        <authorList>
            <person name="Hendrickx F."/>
            <person name="De Corte Z."/>
            <person name="Sonet G."/>
            <person name="Van Belleghem S.M."/>
            <person name="Kostlbacher S."/>
            <person name="Vangestel C."/>
        </authorList>
    </citation>
    <scope>NUCLEOTIDE SEQUENCE [LARGE SCALE GENOMIC DNA]</scope>
    <source>
        <strain evidence="8">W744_W776</strain>
    </source>
</reference>
<accession>A0AAV6VJH5</accession>
<keyword evidence="9" id="KW-1185">Reference proteome</keyword>
<dbReference type="GO" id="GO:0012505">
    <property type="term" value="C:endomembrane system"/>
    <property type="evidence" value="ECO:0007669"/>
    <property type="project" value="UniProtKB-SubCell"/>
</dbReference>
<dbReference type="GO" id="GO:0005765">
    <property type="term" value="C:lysosomal membrane"/>
    <property type="evidence" value="ECO:0007669"/>
    <property type="project" value="TreeGrafter"/>
</dbReference>
<organism evidence="8 9">
    <name type="scientific">Oedothorax gibbosus</name>
    <dbReference type="NCBI Taxonomy" id="931172"/>
    <lineage>
        <taxon>Eukaryota</taxon>
        <taxon>Metazoa</taxon>
        <taxon>Ecdysozoa</taxon>
        <taxon>Arthropoda</taxon>
        <taxon>Chelicerata</taxon>
        <taxon>Arachnida</taxon>
        <taxon>Araneae</taxon>
        <taxon>Araneomorphae</taxon>
        <taxon>Entelegynae</taxon>
        <taxon>Araneoidea</taxon>
        <taxon>Linyphiidae</taxon>
        <taxon>Erigoninae</taxon>
        <taxon>Oedothorax</taxon>
    </lineage>
</organism>
<dbReference type="PANTHER" id="PTHR12479">
    <property type="entry name" value="LYSOSOMAL-ASSOCIATED TRANSMEMBRANE PROTEIN"/>
    <property type="match status" value="1"/>
</dbReference>
<evidence type="ECO:0000256" key="5">
    <source>
        <dbReference type="ARBA" id="ARBA00022989"/>
    </source>
</evidence>
<protein>
    <recommendedName>
        <fullName evidence="10">Lysosomal-associated transmembrane protein 4A</fullName>
    </recommendedName>
</protein>
<keyword evidence="6 7" id="KW-0472">Membrane</keyword>
<comment type="similarity">
    <text evidence="2">Belongs to the LAPTM4/LAPTM5 transporter family.</text>
</comment>
<evidence type="ECO:0000256" key="3">
    <source>
        <dbReference type="ARBA" id="ARBA00022448"/>
    </source>
</evidence>
<sequence>MHMKSEFASGENFRCCICFHVRTGTIILGIWHLVLHLLALTLLFSVLLHPEARTKLAAWAGTATPHDVNGLLTSEYYSPQLPDISAGPAANYAFGREKHQLKDVHVALATTVCTGILTLFLLYGTIRGRPNYLMPFFSLQVFDFIISALTAVGYFSSVPDVRRMLDETSDMPLQRELLRLNPLQLCALLMFAVVICMMLKAYFMGVVWSCYKYLKLLHVAHLVEHYIEADNEALLPPDYDTATKAALFAPPPPPYSADFHGV</sequence>
<dbReference type="Proteomes" id="UP000827092">
    <property type="component" value="Unassembled WGS sequence"/>
</dbReference>
<dbReference type="InterPro" id="IPR051115">
    <property type="entry name" value="LAPTM_transporter"/>
</dbReference>
<name>A0AAV6VJH5_9ARAC</name>
<dbReference type="InterPro" id="IPR004687">
    <property type="entry name" value="LAPTM4/5"/>
</dbReference>
<evidence type="ECO:0000256" key="7">
    <source>
        <dbReference type="SAM" id="Phobius"/>
    </source>
</evidence>